<comment type="subunit">
    <text evidence="3 8">Homodimer and heterodimers.</text>
</comment>
<dbReference type="AlphaFoldDB" id="A0A843XNI1"/>
<keyword evidence="11" id="KW-1185">Reference proteome</keyword>
<dbReference type="PANTHER" id="PTHR36488:SF8">
    <property type="entry name" value="CASP-LIKE PROTEIN 1U1"/>
    <property type="match status" value="1"/>
</dbReference>
<dbReference type="EMBL" id="NMUH01009929">
    <property type="protein sequence ID" value="MQM20545.1"/>
    <property type="molecule type" value="Genomic_DNA"/>
</dbReference>
<dbReference type="GO" id="GO:0005886">
    <property type="term" value="C:plasma membrane"/>
    <property type="evidence" value="ECO:0007669"/>
    <property type="project" value="UniProtKB-SubCell"/>
</dbReference>
<dbReference type="PANTHER" id="PTHR36488">
    <property type="entry name" value="CASP-LIKE PROTEIN 1U1"/>
    <property type="match status" value="1"/>
</dbReference>
<evidence type="ECO:0000313" key="11">
    <source>
        <dbReference type="Proteomes" id="UP000652761"/>
    </source>
</evidence>
<dbReference type="InterPro" id="IPR044173">
    <property type="entry name" value="CASPL"/>
</dbReference>
<comment type="caution">
    <text evidence="8">Lacks conserved residue(s) required for the propagation of feature annotation.</text>
</comment>
<evidence type="ECO:0000256" key="1">
    <source>
        <dbReference type="ARBA" id="ARBA00004651"/>
    </source>
</evidence>
<evidence type="ECO:0000256" key="8">
    <source>
        <dbReference type="RuleBase" id="RU361233"/>
    </source>
</evidence>
<evidence type="ECO:0000256" key="7">
    <source>
        <dbReference type="ARBA" id="ARBA00023136"/>
    </source>
</evidence>
<proteinExistence type="inferred from homology"/>
<feature type="transmembrane region" description="Helical" evidence="8">
    <location>
        <begin position="147"/>
        <end position="166"/>
    </location>
</feature>
<evidence type="ECO:0000256" key="3">
    <source>
        <dbReference type="ARBA" id="ARBA00011489"/>
    </source>
</evidence>
<evidence type="ECO:0000256" key="2">
    <source>
        <dbReference type="ARBA" id="ARBA00007651"/>
    </source>
</evidence>
<keyword evidence="6 8" id="KW-1133">Transmembrane helix</keyword>
<reference evidence="10" key="1">
    <citation type="submission" date="2017-07" db="EMBL/GenBank/DDBJ databases">
        <title>Taro Niue Genome Assembly and Annotation.</title>
        <authorList>
            <person name="Atibalentja N."/>
            <person name="Keating K."/>
            <person name="Fields C.J."/>
        </authorList>
    </citation>
    <scope>NUCLEOTIDE SEQUENCE</scope>
    <source>
        <strain evidence="10">Niue_2</strain>
        <tissue evidence="10">Leaf</tissue>
    </source>
</reference>
<dbReference type="OrthoDB" id="1906221at2759"/>
<feature type="transmembrane region" description="Helical" evidence="8">
    <location>
        <begin position="62"/>
        <end position="86"/>
    </location>
</feature>
<organism evidence="10 11">
    <name type="scientific">Colocasia esculenta</name>
    <name type="common">Wild taro</name>
    <name type="synonym">Arum esculentum</name>
    <dbReference type="NCBI Taxonomy" id="4460"/>
    <lineage>
        <taxon>Eukaryota</taxon>
        <taxon>Viridiplantae</taxon>
        <taxon>Streptophyta</taxon>
        <taxon>Embryophyta</taxon>
        <taxon>Tracheophyta</taxon>
        <taxon>Spermatophyta</taxon>
        <taxon>Magnoliopsida</taxon>
        <taxon>Liliopsida</taxon>
        <taxon>Araceae</taxon>
        <taxon>Aroideae</taxon>
        <taxon>Colocasieae</taxon>
        <taxon>Colocasia</taxon>
    </lineage>
</organism>
<accession>A0A843XNI1</accession>
<comment type="subcellular location">
    <subcellularLocation>
        <location evidence="1 8">Cell membrane</location>
        <topology evidence="1 8">Multi-pass membrane protein</topology>
    </subcellularLocation>
</comment>
<dbReference type="InterPro" id="IPR006459">
    <property type="entry name" value="CASP/CASPL"/>
</dbReference>
<dbReference type="InterPro" id="IPR006702">
    <property type="entry name" value="CASP_dom"/>
</dbReference>
<evidence type="ECO:0000256" key="5">
    <source>
        <dbReference type="ARBA" id="ARBA00022692"/>
    </source>
</evidence>
<evidence type="ECO:0000256" key="4">
    <source>
        <dbReference type="ARBA" id="ARBA00022475"/>
    </source>
</evidence>
<evidence type="ECO:0000259" key="9">
    <source>
        <dbReference type="Pfam" id="PF04535"/>
    </source>
</evidence>
<feature type="transmembrane region" description="Helical" evidence="8">
    <location>
        <begin position="23"/>
        <end position="42"/>
    </location>
</feature>
<dbReference type="Pfam" id="PF04535">
    <property type="entry name" value="CASP_dom"/>
    <property type="match status" value="1"/>
</dbReference>
<name>A0A843XNI1_COLES</name>
<keyword evidence="5 8" id="KW-0812">Transmembrane</keyword>
<dbReference type="Proteomes" id="UP000652761">
    <property type="component" value="Unassembled WGS sequence"/>
</dbReference>
<evidence type="ECO:0000313" key="10">
    <source>
        <dbReference type="EMBL" id="MQM20545.1"/>
    </source>
</evidence>
<keyword evidence="4 8" id="KW-1003">Cell membrane</keyword>
<dbReference type="NCBIfam" id="TIGR01569">
    <property type="entry name" value="A_tha_TIGR01569"/>
    <property type="match status" value="1"/>
</dbReference>
<gene>
    <name evidence="10" type="ORF">Taro_053567</name>
</gene>
<feature type="domain" description="Casparian strip membrane protein" evidence="9">
    <location>
        <begin position="20"/>
        <end position="154"/>
    </location>
</feature>
<comment type="similarity">
    <text evidence="2 8">Belongs to the Casparian strip membrane proteins (CASP) family.</text>
</comment>
<sequence length="178" mass="19228">MASAVRKTNSEAMAQRREMMSQVFCRIFACAISALAAILMAFNRETAVFGNVQMQADYTTVSTFKFFIAGNAVVSAFCLFTLPMIVSSQGKSRFMHAADLVIMGLEVAAAASATAVSYVGKYGNESAGWMPVCGYFPNFCNKTEACLAINFLGCGFCYIFSFLLPVSELKPSEGTFHG</sequence>
<keyword evidence="7 8" id="KW-0472">Membrane</keyword>
<evidence type="ECO:0000256" key="6">
    <source>
        <dbReference type="ARBA" id="ARBA00022989"/>
    </source>
</evidence>
<comment type="caution">
    <text evidence="10">The sequence shown here is derived from an EMBL/GenBank/DDBJ whole genome shotgun (WGS) entry which is preliminary data.</text>
</comment>
<protein>
    <recommendedName>
        <fullName evidence="8">CASP-like protein</fullName>
    </recommendedName>
</protein>